<evidence type="ECO:0000256" key="1">
    <source>
        <dbReference type="ARBA" id="ARBA00022729"/>
    </source>
</evidence>
<dbReference type="GO" id="GO:0016787">
    <property type="term" value="F:hydrolase activity"/>
    <property type="evidence" value="ECO:0007669"/>
    <property type="project" value="UniProtKB-KW"/>
</dbReference>
<keyword evidence="1" id="KW-0732">Signal</keyword>
<dbReference type="InterPro" id="IPR050955">
    <property type="entry name" value="Plant_Biomass_Hydrol_Est"/>
</dbReference>
<keyword evidence="2" id="KW-0378">Hydrolase</keyword>
<evidence type="ECO:0000313" key="4">
    <source>
        <dbReference type="EMBL" id="RKR86574.1"/>
    </source>
</evidence>
<dbReference type="InterPro" id="IPR010126">
    <property type="entry name" value="Esterase_phb"/>
</dbReference>
<organism evidence="4 5">
    <name type="scientific">Micromonospora pisi</name>
    <dbReference type="NCBI Taxonomy" id="589240"/>
    <lineage>
        <taxon>Bacteria</taxon>
        <taxon>Bacillati</taxon>
        <taxon>Actinomycetota</taxon>
        <taxon>Actinomycetes</taxon>
        <taxon>Micromonosporales</taxon>
        <taxon>Micromonosporaceae</taxon>
        <taxon>Micromonospora</taxon>
    </lineage>
</organism>
<sequence>MMEISRSWTGHAGRHSRWRHLLTVLPLVGALTLLAGCGLFRDDPEQHEVGPVSTMPSGSSAHTLVVDGQERGFRLYRPANLARSTSVPLVVMLHGALGTGSQAENSYGWNAEADREGFVVAYPDGLSRSWAVGPDCCGPPARDGVDDVAFIQHLVSTVADQLPVDRNRIYATGISNGGMLAYRLACDTKLFAAIGPVAATQVGPCPSPAPTSVIHIHGTADQTVPFDGGPGKRDNDGTGRNPVKIDGPPTPDLLGQWRTTGGCGAPVTTVSGPVSTSAATCPGGRAVELVTVDDAGHQWPGAAGPEPAAQRLLGLDPPTTALDATETIWRFFDAHPRTGG</sequence>
<dbReference type="PANTHER" id="PTHR43037">
    <property type="entry name" value="UNNAMED PRODUCT-RELATED"/>
    <property type="match status" value="1"/>
</dbReference>
<dbReference type="InterPro" id="IPR029058">
    <property type="entry name" value="AB_hydrolase_fold"/>
</dbReference>
<accession>A0A495JDX6</accession>
<comment type="caution">
    <text evidence="4">The sequence shown here is derived from an EMBL/GenBank/DDBJ whole genome shotgun (WGS) entry which is preliminary data.</text>
</comment>
<proteinExistence type="predicted"/>
<dbReference type="SUPFAM" id="SSF53474">
    <property type="entry name" value="alpha/beta-Hydrolases"/>
    <property type="match status" value="1"/>
</dbReference>
<reference evidence="4 5" key="1">
    <citation type="submission" date="2018-10" db="EMBL/GenBank/DDBJ databases">
        <title>Sequencing the genomes of 1000 actinobacteria strains.</title>
        <authorList>
            <person name="Klenk H.-P."/>
        </authorList>
    </citation>
    <scope>NUCLEOTIDE SEQUENCE [LARGE SCALE GENOMIC DNA]</scope>
    <source>
        <strain evidence="4 5">DSM 45175</strain>
    </source>
</reference>
<dbReference type="GO" id="GO:0005576">
    <property type="term" value="C:extracellular region"/>
    <property type="evidence" value="ECO:0007669"/>
    <property type="project" value="InterPro"/>
</dbReference>
<gene>
    <name evidence="4" type="ORF">BDK92_0807</name>
</gene>
<name>A0A495JDX6_9ACTN</name>
<keyword evidence="5" id="KW-1185">Reference proteome</keyword>
<dbReference type="AlphaFoldDB" id="A0A495JDX6"/>
<dbReference type="Gene3D" id="3.40.50.1820">
    <property type="entry name" value="alpha/beta hydrolase"/>
    <property type="match status" value="1"/>
</dbReference>
<dbReference type="EMBL" id="RBKT01000001">
    <property type="protein sequence ID" value="RKR86574.1"/>
    <property type="molecule type" value="Genomic_DNA"/>
</dbReference>
<evidence type="ECO:0000313" key="5">
    <source>
        <dbReference type="Proteomes" id="UP000277671"/>
    </source>
</evidence>
<evidence type="ECO:0000256" key="3">
    <source>
        <dbReference type="SAM" id="MobiDB-lite"/>
    </source>
</evidence>
<dbReference type="PANTHER" id="PTHR43037:SF1">
    <property type="entry name" value="BLL1128 PROTEIN"/>
    <property type="match status" value="1"/>
</dbReference>
<feature type="region of interest" description="Disordered" evidence="3">
    <location>
        <begin position="221"/>
        <end position="251"/>
    </location>
</feature>
<dbReference type="Proteomes" id="UP000277671">
    <property type="component" value="Unassembled WGS sequence"/>
</dbReference>
<protein>
    <submittedName>
        <fullName evidence="4">Poly(3-hydroxybutyrate) depolymerase</fullName>
    </submittedName>
</protein>
<evidence type="ECO:0000256" key="2">
    <source>
        <dbReference type="ARBA" id="ARBA00022801"/>
    </source>
</evidence>
<dbReference type="RefSeq" id="WP_170208476.1">
    <property type="nucleotide sequence ID" value="NZ_RBKT01000001.1"/>
</dbReference>
<dbReference type="Pfam" id="PF10503">
    <property type="entry name" value="Esterase_PHB"/>
    <property type="match status" value="1"/>
</dbReference>